<reference evidence="3" key="1">
    <citation type="submission" date="2013-06" db="EMBL/GenBank/DDBJ databases">
        <authorList>
            <person name="Zhao Q."/>
        </authorList>
    </citation>
    <scope>NUCLEOTIDE SEQUENCE</scope>
    <source>
        <strain evidence="3">cv. W1943</strain>
    </source>
</reference>
<evidence type="ECO:0000313" key="2">
    <source>
        <dbReference type="EnsemblPlants" id="ORUFI11G11520.2"/>
    </source>
</evidence>
<proteinExistence type="predicted"/>
<organism evidence="2 3">
    <name type="scientific">Oryza rufipogon</name>
    <name type="common">Brownbeard rice</name>
    <name type="synonym">Asian wild rice</name>
    <dbReference type="NCBI Taxonomy" id="4529"/>
    <lineage>
        <taxon>Eukaryota</taxon>
        <taxon>Viridiplantae</taxon>
        <taxon>Streptophyta</taxon>
        <taxon>Embryophyta</taxon>
        <taxon>Tracheophyta</taxon>
        <taxon>Spermatophyta</taxon>
        <taxon>Magnoliopsida</taxon>
        <taxon>Liliopsida</taxon>
        <taxon>Poales</taxon>
        <taxon>Poaceae</taxon>
        <taxon>BOP clade</taxon>
        <taxon>Oryzoideae</taxon>
        <taxon>Oryzeae</taxon>
        <taxon>Oryzinae</taxon>
        <taxon>Oryza</taxon>
    </lineage>
</organism>
<evidence type="ECO:0000313" key="3">
    <source>
        <dbReference type="Proteomes" id="UP000008022"/>
    </source>
</evidence>
<sequence>PYKTLLSTPPPSLSLHPQPPHYHPFSSPLLSSPAYSPLTAYRAASVSAAARLGSGGSAADSAGIRLRLFTAASEPGQVSLPFPHLPSHLSSLGADSGRSSCRRAVAAAAPGGSCAEGGGGGGGGSPPSSQIRWRRRRLPSRPCTSRASPPRPCSSRSTSARGFSSLSHARRTLIKLVYTASCGGGGAELRFAKFERRRLQECFDFVRAQGLVPPHRFPSVASPPWRRSGGTRLWHGHLLPPPPLRAAAGST</sequence>
<feature type="compositionally biased region" description="Pro residues" evidence="1">
    <location>
        <begin position="8"/>
        <end position="22"/>
    </location>
</feature>
<dbReference type="HOGENOM" id="CLU_1055946_0_0_1"/>
<feature type="compositionally biased region" description="Gly residues" evidence="1">
    <location>
        <begin position="114"/>
        <end position="125"/>
    </location>
</feature>
<feature type="region of interest" description="Disordered" evidence="1">
    <location>
        <begin position="1"/>
        <end position="23"/>
    </location>
</feature>
<dbReference type="OMA" id="PPHYHPF"/>
<accession>A0A0E0R7F3</accession>
<feature type="region of interest" description="Disordered" evidence="1">
    <location>
        <begin position="137"/>
        <end position="164"/>
    </location>
</feature>
<dbReference type="Proteomes" id="UP000008022">
    <property type="component" value="Unassembled WGS sequence"/>
</dbReference>
<keyword evidence="3" id="KW-1185">Reference proteome</keyword>
<evidence type="ECO:0000256" key="1">
    <source>
        <dbReference type="SAM" id="MobiDB-lite"/>
    </source>
</evidence>
<dbReference type="EnsemblPlants" id="ORUFI11G11520.2">
    <property type="protein sequence ID" value="ORUFI11G11520.2"/>
    <property type="gene ID" value="ORUFI11G11520"/>
</dbReference>
<feature type="region of interest" description="Disordered" evidence="1">
    <location>
        <begin position="112"/>
        <end position="131"/>
    </location>
</feature>
<reference evidence="2" key="2">
    <citation type="submission" date="2015-06" db="UniProtKB">
        <authorList>
            <consortium name="EnsemblPlants"/>
        </authorList>
    </citation>
    <scope>IDENTIFICATION</scope>
</reference>
<protein>
    <submittedName>
        <fullName evidence="2">Uncharacterized protein</fullName>
    </submittedName>
</protein>
<dbReference type="Gramene" id="ORUFI11G11520.2">
    <property type="protein sequence ID" value="ORUFI11G11520.2"/>
    <property type="gene ID" value="ORUFI11G11520"/>
</dbReference>
<name>A0A0E0R7F3_ORYRU</name>
<feature type="compositionally biased region" description="Low complexity" evidence="1">
    <location>
        <begin position="140"/>
        <end position="164"/>
    </location>
</feature>
<dbReference type="AlphaFoldDB" id="A0A0E0R7F3"/>